<evidence type="ECO:0000313" key="3">
    <source>
        <dbReference type="Proteomes" id="UP000006352"/>
    </source>
</evidence>
<dbReference type="InterPro" id="IPR013785">
    <property type="entry name" value="Aldolase_TIM"/>
</dbReference>
<dbReference type="Gene3D" id="3.20.20.70">
    <property type="entry name" value="Aldolase class I"/>
    <property type="match status" value="1"/>
</dbReference>
<dbReference type="HOGENOM" id="CLU_012153_0_0_1"/>
<proteinExistence type="predicted"/>
<dbReference type="InterPro" id="IPR001155">
    <property type="entry name" value="OxRdtase_FMN_N"/>
</dbReference>
<dbReference type="InterPro" id="IPR045247">
    <property type="entry name" value="Oye-like"/>
</dbReference>
<dbReference type="PANTHER" id="PTHR22893">
    <property type="entry name" value="NADH OXIDOREDUCTASE-RELATED"/>
    <property type="match status" value="1"/>
</dbReference>
<dbReference type="PANTHER" id="PTHR22893:SF91">
    <property type="entry name" value="NADPH DEHYDROGENASE 2-RELATED"/>
    <property type="match status" value="1"/>
</dbReference>
<name>J4H1I8_9APHY</name>
<dbReference type="FunCoup" id="J4H1I8">
    <property type="interactions" value="216"/>
</dbReference>
<dbReference type="SUPFAM" id="SSF51395">
    <property type="entry name" value="FMN-linked oxidoreductases"/>
    <property type="match status" value="1"/>
</dbReference>
<dbReference type="InParanoid" id="J4H1I8"/>
<dbReference type="GO" id="GO:0010181">
    <property type="term" value="F:FMN binding"/>
    <property type="evidence" value="ECO:0007669"/>
    <property type="project" value="InterPro"/>
</dbReference>
<accession>J4H1I8</accession>
<keyword evidence="3" id="KW-1185">Reference proteome</keyword>
<reference evidence="2 3" key="1">
    <citation type="journal article" date="2012" name="Appl. Environ. Microbiol.">
        <title>Short-read sequencing for genomic analysis of the brown rot fungus Fibroporia radiculosa.</title>
        <authorList>
            <person name="Tang J.D."/>
            <person name="Perkins A.D."/>
            <person name="Sonstegard T.S."/>
            <person name="Schroeder S.G."/>
            <person name="Burgess S.C."/>
            <person name="Diehl S.V."/>
        </authorList>
    </citation>
    <scope>NUCLEOTIDE SEQUENCE [LARGE SCALE GENOMIC DNA]</scope>
    <source>
        <strain evidence="2 3">TFFH 294</strain>
    </source>
</reference>
<dbReference type="OrthoDB" id="276546at2759"/>
<organism evidence="2 3">
    <name type="scientific">Fibroporia radiculosa</name>
    <dbReference type="NCBI Taxonomy" id="599839"/>
    <lineage>
        <taxon>Eukaryota</taxon>
        <taxon>Fungi</taxon>
        <taxon>Dikarya</taxon>
        <taxon>Basidiomycota</taxon>
        <taxon>Agaricomycotina</taxon>
        <taxon>Agaricomycetes</taxon>
        <taxon>Polyporales</taxon>
        <taxon>Fibroporiaceae</taxon>
        <taxon>Fibroporia</taxon>
    </lineage>
</organism>
<evidence type="ECO:0000259" key="1">
    <source>
        <dbReference type="Pfam" id="PF00724"/>
    </source>
</evidence>
<protein>
    <recommendedName>
        <fullName evidence="1">NADH:flavin oxidoreductase/NADH oxidase N-terminal domain-containing protein</fullName>
    </recommendedName>
</protein>
<dbReference type="EMBL" id="HE796954">
    <property type="protein sequence ID" value="CCL99889.1"/>
    <property type="molecule type" value="Genomic_DNA"/>
</dbReference>
<dbReference type="STRING" id="599839.J4H1I8"/>
<dbReference type="GO" id="GO:0003959">
    <property type="term" value="F:NADPH dehydrogenase activity"/>
    <property type="evidence" value="ECO:0007669"/>
    <property type="project" value="TreeGrafter"/>
</dbReference>
<dbReference type="Pfam" id="PF00724">
    <property type="entry name" value="Oxidored_FMN"/>
    <property type="match status" value="1"/>
</dbReference>
<dbReference type="GeneID" id="24094800"/>
<sequence>MSTPIPKLFQPLRVGNFTLSHRVVLAPLTRTRANKDHVHGDLAVEYYSQRASVPGTLLITEATFIAAKAGGFPHVPGIWNDEQVIAWKKVTDAVHEKGSRIFCQLWALGRAANADVLKAEDPSYDVVSASNIPFVGGATPRALSISEIKEYVQLYTTAAKNAIRAGFDGVEVHGANGYLIDQFLQDVSNKRTDEYGGSVENRARFALEVIDSVIKAIGQERVGLRVSPWGILQGMCMNDPKPTFAYLVSRVAELYTGFAYVHTVEPRTQGEAFREHGPEESNDFLRDIWAPRPFITAGGYTRELALEQSEKSGNLIAFGRIFISNPDLPLRLAKDLTLTVGNRETYYVPEIAHGYTDYPFSDDPRAFL</sequence>
<dbReference type="AlphaFoldDB" id="J4H1I8"/>
<dbReference type="RefSeq" id="XP_012179172.1">
    <property type="nucleotide sequence ID" value="XM_012323782.1"/>
</dbReference>
<gene>
    <name evidence="2" type="ORF">FIBRA_01914</name>
</gene>
<dbReference type="FunFam" id="3.20.20.70:FF:000138">
    <property type="entry name" value="NADPH dehydrogenase 1"/>
    <property type="match status" value="1"/>
</dbReference>
<evidence type="ECO:0000313" key="2">
    <source>
        <dbReference type="EMBL" id="CCL99889.1"/>
    </source>
</evidence>
<feature type="domain" description="NADH:flavin oxidoreductase/NADH oxidase N-terminal" evidence="1">
    <location>
        <begin position="7"/>
        <end position="337"/>
    </location>
</feature>
<dbReference type="CDD" id="cd02933">
    <property type="entry name" value="OYE_like_FMN"/>
    <property type="match status" value="1"/>
</dbReference>
<dbReference type="Proteomes" id="UP000006352">
    <property type="component" value="Unassembled WGS sequence"/>
</dbReference>